<proteinExistence type="predicted"/>
<dbReference type="InterPro" id="IPR035897">
    <property type="entry name" value="Toll_tir_struct_dom_sf"/>
</dbReference>
<gene>
    <name evidence="3" type="ORF">CEUSTIGMA_g3745.t1</name>
</gene>
<dbReference type="InterPro" id="IPR000157">
    <property type="entry name" value="TIR_dom"/>
</dbReference>
<evidence type="ECO:0000313" key="3">
    <source>
        <dbReference type="EMBL" id="GAX76300.1"/>
    </source>
</evidence>
<evidence type="ECO:0000256" key="1">
    <source>
        <dbReference type="SAM" id="MobiDB-lite"/>
    </source>
</evidence>
<feature type="domain" description="SAM" evidence="2">
    <location>
        <begin position="135"/>
        <end position="207"/>
    </location>
</feature>
<dbReference type="Gene3D" id="1.10.150.50">
    <property type="entry name" value="Transcription Factor, Ets-1"/>
    <property type="match status" value="1"/>
</dbReference>
<dbReference type="OrthoDB" id="524487at2759"/>
<sequence>MSGSTLEAMAQAVEESAAVLICVSKKYKDSQACRTEAEYAFQQRKKIIPVVMESGFKPTGWLGALMGTRLYFDMSDARRIPAKMPHLMKELADSGKCGQLVVPKHGSSHHHSAAPSRPSTTCTTKENHNIVVDKWTSADVELWLLKTKLGEYNSVFSAKHVDGMALRGLWRISSDPRYVHELLEKELGMETLGHKLKFMEELHRLCS</sequence>
<keyword evidence="4" id="KW-1185">Reference proteome</keyword>
<accession>A0A250X0L9</accession>
<organism evidence="3 4">
    <name type="scientific">Chlamydomonas eustigma</name>
    <dbReference type="NCBI Taxonomy" id="1157962"/>
    <lineage>
        <taxon>Eukaryota</taxon>
        <taxon>Viridiplantae</taxon>
        <taxon>Chlorophyta</taxon>
        <taxon>core chlorophytes</taxon>
        <taxon>Chlorophyceae</taxon>
        <taxon>CS clade</taxon>
        <taxon>Chlamydomonadales</taxon>
        <taxon>Chlamydomonadaceae</taxon>
        <taxon>Chlamydomonas</taxon>
    </lineage>
</organism>
<dbReference type="Pfam" id="PF00536">
    <property type="entry name" value="SAM_1"/>
    <property type="match status" value="1"/>
</dbReference>
<dbReference type="SUPFAM" id="SSF47769">
    <property type="entry name" value="SAM/Pointed domain"/>
    <property type="match status" value="1"/>
</dbReference>
<dbReference type="Pfam" id="PF13676">
    <property type="entry name" value="TIR_2"/>
    <property type="match status" value="1"/>
</dbReference>
<dbReference type="PANTHER" id="PTHR46270">
    <property type="entry name" value="ARMADILLO-TYPE FOLD-RELATED"/>
    <property type="match status" value="1"/>
</dbReference>
<dbReference type="InterPro" id="IPR001660">
    <property type="entry name" value="SAM"/>
</dbReference>
<dbReference type="PROSITE" id="PS50105">
    <property type="entry name" value="SAM_DOMAIN"/>
    <property type="match status" value="1"/>
</dbReference>
<dbReference type="InterPro" id="IPR013761">
    <property type="entry name" value="SAM/pointed_sf"/>
</dbReference>
<reference evidence="3 4" key="1">
    <citation type="submission" date="2017-08" db="EMBL/GenBank/DDBJ databases">
        <title>Acidophilic green algal genome provides insights into adaptation to an acidic environment.</title>
        <authorList>
            <person name="Hirooka S."/>
            <person name="Hirose Y."/>
            <person name="Kanesaki Y."/>
            <person name="Higuchi S."/>
            <person name="Fujiwara T."/>
            <person name="Onuma R."/>
            <person name="Era A."/>
            <person name="Ohbayashi R."/>
            <person name="Uzuka A."/>
            <person name="Nozaki H."/>
            <person name="Yoshikawa H."/>
            <person name="Miyagishima S.Y."/>
        </authorList>
    </citation>
    <scope>NUCLEOTIDE SEQUENCE [LARGE SCALE GENOMIC DNA]</scope>
    <source>
        <strain evidence="3 4">NIES-2499</strain>
    </source>
</reference>
<dbReference type="GO" id="GO:0007165">
    <property type="term" value="P:signal transduction"/>
    <property type="evidence" value="ECO:0007669"/>
    <property type="project" value="InterPro"/>
</dbReference>
<dbReference type="SUPFAM" id="SSF52200">
    <property type="entry name" value="Toll/Interleukin receptor TIR domain"/>
    <property type="match status" value="1"/>
</dbReference>
<dbReference type="PANTHER" id="PTHR46270:SF2">
    <property type="entry name" value="TIR DOMAIN-CONTAINING PROTEIN"/>
    <property type="match status" value="1"/>
</dbReference>
<evidence type="ECO:0000259" key="2">
    <source>
        <dbReference type="PROSITE" id="PS50105"/>
    </source>
</evidence>
<dbReference type="STRING" id="1157962.A0A250X0L9"/>
<feature type="region of interest" description="Disordered" evidence="1">
    <location>
        <begin position="102"/>
        <end position="123"/>
    </location>
</feature>
<dbReference type="Gene3D" id="3.40.50.10140">
    <property type="entry name" value="Toll/interleukin-1 receptor homology (TIR) domain"/>
    <property type="match status" value="1"/>
</dbReference>
<protein>
    <recommendedName>
        <fullName evidence="2">SAM domain-containing protein</fullName>
    </recommendedName>
</protein>
<dbReference type="EMBL" id="BEGY01000016">
    <property type="protein sequence ID" value="GAX76300.1"/>
    <property type="molecule type" value="Genomic_DNA"/>
</dbReference>
<evidence type="ECO:0000313" key="4">
    <source>
        <dbReference type="Proteomes" id="UP000232323"/>
    </source>
</evidence>
<dbReference type="AlphaFoldDB" id="A0A250X0L9"/>
<dbReference type="Proteomes" id="UP000232323">
    <property type="component" value="Unassembled WGS sequence"/>
</dbReference>
<comment type="caution">
    <text evidence="3">The sequence shown here is derived from an EMBL/GenBank/DDBJ whole genome shotgun (WGS) entry which is preliminary data.</text>
</comment>
<name>A0A250X0L9_9CHLO</name>